<organism evidence="5 6">
    <name type="scientific">Lobosporangium transversale</name>
    <dbReference type="NCBI Taxonomy" id="64571"/>
    <lineage>
        <taxon>Eukaryota</taxon>
        <taxon>Fungi</taxon>
        <taxon>Fungi incertae sedis</taxon>
        <taxon>Mucoromycota</taxon>
        <taxon>Mortierellomycotina</taxon>
        <taxon>Mortierellomycetes</taxon>
        <taxon>Mortierellales</taxon>
        <taxon>Mortierellaceae</taxon>
        <taxon>Lobosporangium</taxon>
    </lineage>
</organism>
<dbReference type="Proteomes" id="UP000193648">
    <property type="component" value="Unassembled WGS sequence"/>
</dbReference>
<feature type="compositionally biased region" description="Polar residues" evidence="4">
    <location>
        <begin position="106"/>
        <end position="120"/>
    </location>
</feature>
<sequence length="622" mass="69795">MSLPPPPRRIPSVSSNATTRRPKVNPNSLALTTLDQHQEVDDQNVDKALLELLSNTCLDHGQDRDYIRQHFSNHYHHPQCKFYTRRRSITSDSSLGSGSEIYSTSTGGSQENQRTSQATHSPLFPELSAEPIPAASPLLATSPMYFNSSNNNHNAVSFSTGPCLSCQSYSCPSIIAQEEKKGKDGVEKTATTLFCPRGSSEVGMEGTAPFSSSCSYCSSLIARSNSSTSMMMTDDSRSTSDMSVVSTLHAHGLQHLLFDDQRLKHLRTLVPSEVRRRLSFHLDECWFVHFSPSAEYMASIGLDHTINLWKDLTTPDPSVYKTFSFPRTATHVEWSPDSKYVLANFGNDIFRPELIPEVNLIDVENGEILIKRSYKNDFGYVWANAIGWFSDSERFVTALDDGLYCIWNVNGEMVKEYAMDNDLTARHMKMIPGRDEAVILTKAHTIEIISFEETVIARRLDSSISITMSMTISPDGSYMALGSKTDKELLRPAQILLYDLRSMTFMRSFEADSYMNQTFVIIPAFVGPNQELLCAGSENGKLHFWDIESGELVEVLEEHMMHAGCVSVNPKYPGMISSCSDDNTIIIWATKELQLEFREDDEKWIQEHSAIAMPAIEIKKGW</sequence>
<dbReference type="InterPro" id="IPR001680">
    <property type="entry name" value="WD40_rpt"/>
</dbReference>
<evidence type="ECO:0000256" key="4">
    <source>
        <dbReference type="SAM" id="MobiDB-lite"/>
    </source>
</evidence>
<protein>
    <submittedName>
        <fullName evidence="5">WD40-repeat-containing domain protein</fullName>
    </submittedName>
</protein>
<gene>
    <name evidence="5" type="ORF">BCR41DRAFT_343854</name>
</gene>
<dbReference type="OrthoDB" id="972532at2759"/>
<dbReference type="SMART" id="SM00320">
    <property type="entry name" value="WD40"/>
    <property type="match status" value="4"/>
</dbReference>
<dbReference type="STRING" id="64571.A0A1Y2H3U8"/>
<dbReference type="InterPro" id="IPR051350">
    <property type="entry name" value="WD_repeat-ST_regulator"/>
</dbReference>
<dbReference type="Gene3D" id="2.130.10.10">
    <property type="entry name" value="YVTN repeat-like/Quinoprotein amine dehydrogenase"/>
    <property type="match status" value="2"/>
</dbReference>
<feature type="compositionally biased region" description="Low complexity" evidence="4">
    <location>
        <begin position="91"/>
        <end position="105"/>
    </location>
</feature>
<evidence type="ECO:0000256" key="3">
    <source>
        <dbReference type="PROSITE-ProRule" id="PRU00221"/>
    </source>
</evidence>
<dbReference type="InterPro" id="IPR036322">
    <property type="entry name" value="WD40_repeat_dom_sf"/>
</dbReference>
<dbReference type="PANTHER" id="PTHR22838:SF0">
    <property type="entry name" value="WD REPEAT-CONTAINING PROTEIN 26"/>
    <property type="match status" value="1"/>
</dbReference>
<keyword evidence="2" id="KW-0677">Repeat</keyword>
<dbReference type="RefSeq" id="XP_021886334.1">
    <property type="nucleotide sequence ID" value="XM_022022370.1"/>
</dbReference>
<name>A0A1Y2H3U8_9FUNG</name>
<dbReference type="EMBL" id="MCFF01000001">
    <property type="protein sequence ID" value="ORZ28661.1"/>
    <property type="molecule type" value="Genomic_DNA"/>
</dbReference>
<evidence type="ECO:0000256" key="2">
    <source>
        <dbReference type="ARBA" id="ARBA00022737"/>
    </source>
</evidence>
<dbReference type="AlphaFoldDB" id="A0A1Y2H3U8"/>
<keyword evidence="1 3" id="KW-0853">WD repeat</keyword>
<keyword evidence="6" id="KW-1185">Reference proteome</keyword>
<comment type="caution">
    <text evidence="5">The sequence shown here is derived from an EMBL/GenBank/DDBJ whole genome shotgun (WGS) entry which is preliminary data.</text>
</comment>
<accession>A0A1Y2H3U8</accession>
<dbReference type="InParanoid" id="A0A1Y2H3U8"/>
<dbReference type="PANTHER" id="PTHR22838">
    <property type="entry name" value="WD REPEAT PROTEIN 26-RELATED"/>
    <property type="match status" value="1"/>
</dbReference>
<feature type="region of interest" description="Disordered" evidence="4">
    <location>
        <begin position="1"/>
        <end position="25"/>
    </location>
</feature>
<dbReference type="GeneID" id="33564214"/>
<evidence type="ECO:0000256" key="1">
    <source>
        <dbReference type="ARBA" id="ARBA00022574"/>
    </source>
</evidence>
<dbReference type="InterPro" id="IPR015943">
    <property type="entry name" value="WD40/YVTN_repeat-like_dom_sf"/>
</dbReference>
<proteinExistence type="predicted"/>
<feature type="region of interest" description="Disordered" evidence="4">
    <location>
        <begin position="91"/>
        <end position="120"/>
    </location>
</feature>
<reference evidence="5 6" key="1">
    <citation type="submission" date="2016-07" db="EMBL/GenBank/DDBJ databases">
        <title>Pervasive Adenine N6-methylation of Active Genes in Fungi.</title>
        <authorList>
            <consortium name="DOE Joint Genome Institute"/>
            <person name="Mondo S.J."/>
            <person name="Dannebaum R.O."/>
            <person name="Kuo R.C."/>
            <person name="Labutti K."/>
            <person name="Haridas S."/>
            <person name="Kuo A."/>
            <person name="Salamov A."/>
            <person name="Ahrendt S.R."/>
            <person name="Lipzen A."/>
            <person name="Sullivan W."/>
            <person name="Andreopoulos W.B."/>
            <person name="Clum A."/>
            <person name="Lindquist E."/>
            <person name="Daum C."/>
            <person name="Ramamoorthy G.K."/>
            <person name="Gryganskyi A."/>
            <person name="Culley D."/>
            <person name="Magnuson J.K."/>
            <person name="James T.Y."/>
            <person name="O'Malley M.A."/>
            <person name="Stajich J.E."/>
            <person name="Spatafora J.W."/>
            <person name="Visel A."/>
            <person name="Grigoriev I.V."/>
        </authorList>
    </citation>
    <scope>NUCLEOTIDE SEQUENCE [LARGE SCALE GENOMIC DNA]</scope>
    <source>
        <strain evidence="5 6">NRRL 3116</strain>
    </source>
</reference>
<evidence type="ECO:0000313" key="6">
    <source>
        <dbReference type="Proteomes" id="UP000193648"/>
    </source>
</evidence>
<evidence type="ECO:0000313" key="5">
    <source>
        <dbReference type="EMBL" id="ORZ28661.1"/>
    </source>
</evidence>
<feature type="repeat" description="WD" evidence="3">
    <location>
        <begin position="528"/>
        <end position="555"/>
    </location>
</feature>
<dbReference type="Pfam" id="PF00400">
    <property type="entry name" value="WD40"/>
    <property type="match status" value="2"/>
</dbReference>
<feature type="repeat" description="WD" evidence="3">
    <location>
        <begin position="278"/>
        <end position="310"/>
    </location>
</feature>
<dbReference type="SUPFAM" id="SSF50978">
    <property type="entry name" value="WD40 repeat-like"/>
    <property type="match status" value="1"/>
</dbReference>
<dbReference type="PROSITE" id="PS50082">
    <property type="entry name" value="WD_REPEATS_2"/>
    <property type="match status" value="2"/>
</dbReference>